<keyword evidence="5" id="KW-1133">Transmembrane helix</keyword>
<feature type="transmembrane region" description="Helical" evidence="5">
    <location>
        <begin position="427"/>
        <end position="446"/>
    </location>
</feature>
<keyword evidence="2" id="KW-0067">ATP-binding</keyword>
<evidence type="ECO:0000256" key="5">
    <source>
        <dbReference type="SAM" id="Phobius"/>
    </source>
</evidence>
<dbReference type="Gene3D" id="3.30.420.40">
    <property type="match status" value="2"/>
</dbReference>
<dbReference type="SUPFAM" id="SSF53067">
    <property type="entry name" value="Actin-like ATPase domain"/>
    <property type="match status" value="2"/>
</dbReference>
<evidence type="ECO:0000256" key="1">
    <source>
        <dbReference type="ARBA" id="ARBA00022741"/>
    </source>
</evidence>
<dbReference type="PANTHER" id="PTHR45639">
    <property type="entry name" value="HSC70CB, ISOFORM G-RELATED"/>
    <property type="match status" value="1"/>
</dbReference>
<evidence type="ECO:0000256" key="3">
    <source>
        <dbReference type="ARBA" id="ARBA00023186"/>
    </source>
</evidence>
<dbReference type="OrthoDB" id="9766019at2"/>
<reference evidence="6 7" key="1">
    <citation type="submission" date="2018-07" db="EMBL/GenBank/DDBJ databases">
        <title>Genomic Encyclopedia of Type Strains, Phase III (KMG-III): the genomes of soil and plant-associated and newly described type strains.</title>
        <authorList>
            <person name="Whitman W."/>
        </authorList>
    </citation>
    <scope>NUCLEOTIDE SEQUENCE [LARGE SCALE GENOMIC DNA]</scope>
    <source>
        <strain evidence="6 7">CECT 8575</strain>
    </source>
</reference>
<keyword evidence="1" id="KW-0547">Nucleotide-binding</keyword>
<keyword evidence="3" id="KW-0143">Chaperone</keyword>
<organism evidence="6 7">
    <name type="scientific">Halopolyspora algeriensis</name>
    <dbReference type="NCBI Taxonomy" id="1500506"/>
    <lineage>
        <taxon>Bacteria</taxon>
        <taxon>Bacillati</taxon>
        <taxon>Actinomycetota</taxon>
        <taxon>Actinomycetes</taxon>
        <taxon>Actinomycetes incertae sedis</taxon>
        <taxon>Halopolyspora</taxon>
    </lineage>
</organism>
<dbReference type="InterPro" id="IPR043129">
    <property type="entry name" value="ATPase_NBD"/>
</dbReference>
<dbReference type="Proteomes" id="UP000253495">
    <property type="component" value="Unassembled WGS sequence"/>
</dbReference>
<dbReference type="InterPro" id="IPR013126">
    <property type="entry name" value="Hsp_70_fam"/>
</dbReference>
<dbReference type="RefSeq" id="WP_114454349.1">
    <property type="nucleotide sequence ID" value="NZ_QPJC01000012.1"/>
</dbReference>
<evidence type="ECO:0000313" key="7">
    <source>
        <dbReference type="Proteomes" id="UP000253495"/>
    </source>
</evidence>
<comment type="caution">
    <text evidence="6">The sequence shown here is derived from an EMBL/GenBank/DDBJ whole genome shotgun (WGS) entry which is preliminary data.</text>
</comment>
<dbReference type="GO" id="GO:0140662">
    <property type="term" value="F:ATP-dependent protein folding chaperone"/>
    <property type="evidence" value="ECO:0007669"/>
    <property type="project" value="InterPro"/>
</dbReference>
<dbReference type="Pfam" id="PF00012">
    <property type="entry name" value="HSP70"/>
    <property type="match status" value="1"/>
</dbReference>
<proteinExistence type="predicted"/>
<evidence type="ECO:0000313" key="6">
    <source>
        <dbReference type="EMBL" id="RCW40259.1"/>
    </source>
</evidence>
<dbReference type="EMBL" id="QPJC01000012">
    <property type="protein sequence ID" value="RCW40259.1"/>
    <property type="molecule type" value="Genomic_DNA"/>
</dbReference>
<dbReference type="AlphaFoldDB" id="A0A368VIR5"/>
<gene>
    <name evidence="6" type="ORF">DFQ14_112141</name>
</gene>
<dbReference type="Gene3D" id="3.90.640.10">
    <property type="entry name" value="Actin, Chain A, domain 4"/>
    <property type="match status" value="1"/>
</dbReference>
<evidence type="ECO:0000256" key="2">
    <source>
        <dbReference type="ARBA" id="ARBA00022840"/>
    </source>
</evidence>
<accession>A0A368VIR5</accession>
<keyword evidence="5" id="KW-0812">Transmembrane</keyword>
<protein>
    <submittedName>
        <fullName evidence="6">Hsp70 protein</fullName>
    </submittedName>
</protein>
<keyword evidence="7" id="KW-1185">Reference proteome</keyword>
<evidence type="ECO:0000256" key="4">
    <source>
        <dbReference type="SAM" id="MobiDB-lite"/>
    </source>
</evidence>
<dbReference type="GO" id="GO:0005524">
    <property type="term" value="F:ATP binding"/>
    <property type="evidence" value="ECO:0007669"/>
    <property type="project" value="UniProtKB-KW"/>
</dbReference>
<name>A0A368VIR5_9ACTN</name>
<sequence length="462" mass="49690">MPYVLGIHLGATATSAAVVRRDENQAVPASPFPLGSAAPAVPTMLCKVQDGSFVAGEVAQRQEPAHHEWVVRSFTRQVGDDCPLLVGSEFVTAHRLAAVMIEWVADQVAHRQGAPPDHIAVAHHAAWGPHRTHLVYRELAQLGLNEVTLLPESVAVGLDYASRTRVEENDTIAVANIGGSGCDATVLRKSQDGELPGFEVLGSPLDSEHPSGQALDDEVLGYLRKELGESSPALDPADPRDRVAAFQLRAECIRGREALSHQPGIALRVELPQVRTQVALSRAKYEQLARNHLEYVPDLLQQAVQSAPIGSTEPGALVLAGGTARTPLVQQLVSRRFEQQAQVDGAPELVAARGAACAARTVLLPGRSRPVAAEETSLLMRVEHDPESLPIVEEESEAPERPEVPRPPVEIEPLSLEPPETNRTFKIIKLVLAAALIIFGLVLTYMQGWGGPQQPSLGILSR</sequence>
<keyword evidence="5" id="KW-0472">Membrane</keyword>
<feature type="region of interest" description="Disordered" evidence="4">
    <location>
        <begin position="386"/>
        <end position="416"/>
    </location>
</feature>